<organism evidence="2 3">
    <name type="scientific">Caenorhabditis nigoni</name>
    <dbReference type="NCBI Taxonomy" id="1611254"/>
    <lineage>
        <taxon>Eukaryota</taxon>
        <taxon>Metazoa</taxon>
        <taxon>Ecdysozoa</taxon>
        <taxon>Nematoda</taxon>
        <taxon>Chromadorea</taxon>
        <taxon>Rhabditida</taxon>
        <taxon>Rhabditina</taxon>
        <taxon>Rhabditomorpha</taxon>
        <taxon>Rhabditoidea</taxon>
        <taxon>Rhabditidae</taxon>
        <taxon>Peloderinae</taxon>
        <taxon>Caenorhabditis</taxon>
    </lineage>
</organism>
<reference evidence="3" key="1">
    <citation type="submission" date="2017-10" db="EMBL/GenBank/DDBJ databases">
        <title>Rapid genome shrinkage in a self-fertile nematode reveals novel sperm competition proteins.</title>
        <authorList>
            <person name="Yin D."/>
            <person name="Schwarz E.M."/>
            <person name="Thomas C.G."/>
            <person name="Felde R.L."/>
            <person name="Korf I.F."/>
            <person name="Cutter A.D."/>
            <person name="Schartner C.M."/>
            <person name="Ralston E.J."/>
            <person name="Meyer B.J."/>
            <person name="Haag E.S."/>
        </authorList>
    </citation>
    <scope>NUCLEOTIDE SEQUENCE [LARGE SCALE GENOMIC DNA]</scope>
    <source>
        <strain evidence="3">JU1422</strain>
    </source>
</reference>
<name>A0A2G5T3K2_9PELO</name>
<evidence type="ECO:0000256" key="1">
    <source>
        <dbReference type="SAM" id="Phobius"/>
    </source>
</evidence>
<accession>A0A2G5T3K2</accession>
<comment type="caution">
    <text evidence="2">The sequence shown here is derived from an EMBL/GenBank/DDBJ whole genome shotgun (WGS) entry which is preliminary data.</text>
</comment>
<dbReference type="AlphaFoldDB" id="A0A2G5T3K2"/>
<dbReference type="EMBL" id="PDUG01000006">
    <property type="protein sequence ID" value="PIC21676.1"/>
    <property type="molecule type" value="Genomic_DNA"/>
</dbReference>
<keyword evidence="1" id="KW-1133">Transmembrane helix</keyword>
<sequence length="108" mass="12581">MYVSNNDTVTDASTAAKAFLETKWKCVLPWLVVLSLLILVCICVFFGLLGRFMIQRLRSWRTNALRERDITRMIERMRDNSVDDVKEFQRQEDNGGLIEIQGCTDFDE</sequence>
<feature type="transmembrane region" description="Helical" evidence="1">
    <location>
        <begin position="27"/>
        <end position="49"/>
    </location>
</feature>
<protein>
    <submittedName>
        <fullName evidence="2">Uncharacterized protein</fullName>
    </submittedName>
</protein>
<keyword evidence="3" id="KW-1185">Reference proteome</keyword>
<keyword evidence="1" id="KW-0472">Membrane</keyword>
<proteinExistence type="predicted"/>
<evidence type="ECO:0000313" key="2">
    <source>
        <dbReference type="EMBL" id="PIC21676.1"/>
    </source>
</evidence>
<keyword evidence="1" id="KW-0812">Transmembrane</keyword>
<dbReference type="Proteomes" id="UP000230233">
    <property type="component" value="Chromosome X"/>
</dbReference>
<dbReference type="OrthoDB" id="10359725at2759"/>
<evidence type="ECO:0000313" key="3">
    <source>
        <dbReference type="Proteomes" id="UP000230233"/>
    </source>
</evidence>
<gene>
    <name evidence="2" type="primary">Cnig_chr_X.g26430</name>
    <name evidence="2" type="ORF">B9Z55_026430</name>
</gene>